<keyword evidence="2" id="KW-0732">Signal</keyword>
<dbReference type="OrthoDB" id="7670868at2"/>
<organism evidence="4 5">
    <name type="scientific">Methyloligella halotolerans</name>
    <dbReference type="NCBI Taxonomy" id="1177755"/>
    <lineage>
        <taxon>Bacteria</taxon>
        <taxon>Pseudomonadati</taxon>
        <taxon>Pseudomonadota</taxon>
        <taxon>Alphaproteobacteria</taxon>
        <taxon>Hyphomicrobiales</taxon>
        <taxon>Hyphomicrobiaceae</taxon>
        <taxon>Methyloligella</taxon>
    </lineage>
</organism>
<feature type="compositionally biased region" description="Polar residues" evidence="1">
    <location>
        <begin position="280"/>
        <end position="292"/>
    </location>
</feature>
<feature type="signal peptide" evidence="2">
    <location>
        <begin position="1"/>
        <end position="27"/>
    </location>
</feature>
<accession>A0A1E2RZC7</accession>
<dbReference type="Proteomes" id="UP000095087">
    <property type="component" value="Unassembled WGS sequence"/>
</dbReference>
<sequence length="316" mass="34486">MRPIYSIAVGLSLLAPIAAASSLPAFAAEPDGPSALIGRDEAIRISIQEQLSESFTSATETRKQEHGALVEFYSLPENKPLWVSEKGLTDRAKKVIAELQKADSYGLRSADYAVPDLSDFDPASFKQDPAAASKRLADAEIQISFAVARYAHDARGGRIVPRQVSGYLDPDLRLPEPLEVIESISFRSDPAGYLRSFQPDQPQFEALRRVWRSCAVGTRRKKSPRSSFRPARPFVLASSTLRFACSASVLRSAPRPRNTAMEALAAIPSCSTRTSRMRSWPSSRPTALQPTVSSAPAPAACSMAVRPRWAIKIRSS</sequence>
<feature type="region of interest" description="Disordered" evidence="1">
    <location>
        <begin position="274"/>
        <end position="294"/>
    </location>
</feature>
<feature type="domain" description="L,D-transpeptidase scaffold" evidence="3">
    <location>
        <begin position="68"/>
        <end position="209"/>
    </location>
</feature>
<dbReference type="STRING" id="1177755.A7A08_01545"/>
<feature type="chain" id="PRO_5009116666" description="L,D-transpeptidase scaffold domain-containing protein" evidence="2">
    <location>
        <begin position="28"/>
        <end position="316"/>
    </location>
</feature>
<evidence type="ECO:0000313" key="5">
    <source>
        <dbReference type="Proteomes" id="UP000095087"/>
    </source>
</evidence>
<evidence type="ECO:0000313" key="4">
    <source>
        <dbReference type="EMBL" id="ODA67512.1"/>
    </source>
</evidence>
<dbReference type="AlphaFoldDB" id="A0A1E2RZC7"/>
<protein>
    <recommendedName>
        <fullName evidence="3">L,D-transpeptidase scaffold domain-containing protein</fullName>
    </recommendedName>
</protein>
<comment type="caution">
    <text evidence="4">The sequence shown here is derived from an EMBL/GenBank/DDBJ whole genome shotgun (WGS) entry which is preliminary data.</text>
</comment>
<evidence type="ECO:0000256" key="2">
    <source>
        <dbReference type="SAM" id="SignalP"/>
    </source>
</evidence>
<keyword evidence="5" id="KW-1185">Reference proteome</keyword>
<dbReference type="Pfam" id="PF20142">
    <property type="entry name" value="Scaffold"/>
    <property type="match status" value="1"/>
</dbReference>
<reference evidence="4 5" key="1">
    <citation type="submission" date="2016-07" db="EMBL/GenBank/DDBJ databases">
        <title>Draft genome sequence of Methyloligella halotolerans C2T (VKM B-2706T=CCUG 61687T=DSM 25045T), a halotolerant polyhydroxybutyrate accumulating methylotroph.</title>
        <authorList>
            <person name="Vasilenko O.V."/>
            <person name="Doronina N.V."/>
            <person name="Poroshina M.N."/>
            <person name="Tarlachkov S.V."/>
            <person name="Trotsenko Y.A."/>
        </authorList>
    </citation>
    <scope>NUCLEOTIDE SEQUENCE [LARGE SCALE GENOMIC DNA]</scope>
    <source>
        <strain evidence="4 5">VKM B-2706</strain>
    </source>
</reference>
<dbReference type="EMBL" id="MASI01000003">
    <property type="protein sequence ID" value="ODA67512.1"/>
    <property type="molecule type" value="Genomic_DNA"/>
</dbReference>
<dbReference type="InterPro" id="IPR045380">
    <property type="entry name" value="LD_TPept_scaffold_dom"/>
</dbReference>
<gene>
    <name evidence="4" type="ORF">A7A08_01545</name>
</gene>
<proteinExistence type="predicted"/>
<evidence type="ECO:0000256" key="1">
    <source>
        <dbReference type="SAM" id="MobiDB-lite"/>
    </source>
</evidence>
<name>A0A1E2RZC7_9HYPH</name>
<evidence type="ECO:0000259" key="3">
    <source>
        <dbReference type="Pfam" id="PF20142"/>
    </source>
</evidence>